<keyword evidence="1" id="KW-0472">Membrane</keyword>
<feature type="transmembrane region" description="Helical" evidence="1">
    <location>
        <begin position="35"/>
        <end position="56"/>
    </location>
</feature>
<dbReference type="Proteomes" id="UP000886042">
    <property type="component" value="Unassembled WGS sequence"/>
</dbReference>
<organism evidence="2">
    <name type="scientific">Hellea balneolensis</name>
    <dbReference type="NCBI Taxonomy" id="287478"/>
    <lineage>
        <taxon>Bacteria</taxon>
        <taxon>Pseudomonadati</taxon>
        <taxon>Pseudomonadota</taxon>
        <taxon>Alphaproteobacteria</taxon>
        <taxon>Maricaulales</taxon>
        <taxon>Robiginitomaculaceae</taxon>
        <taxon>Hellea</taxon>
    </lineage>
</organism>
<dbReference type="AlphaFoldDB" id="A0A7C3CB24"/>
<evidence type="ECO:0000313" key="2">
    <source>
        <dbReference type="EMBL" id="HFB54780.1"/>
    </source>
</evidence>
<proteinExistence type="predicted"/>
<accession>A0A7C3CB24</accession>
<comment type="caution">
    <text evidence="2">The sequence shown here is derived from an EMBL/GenBank/DDBJ whole genome shotgun (WGS) entry which is preliminary data.</text>
</comment>
<protein>
    <submittedName>
        <fullName evidence="2">Uncharacterized protein</fullName>
    </submittedName>
</protein>
<sequence length="95" mass="9820">AVGLSILLVFAASFMGVAAPLYPVFYALGRPGGAIIARGAGLLFYIALVFVLSRFIGTMGPGWAAIGGNVFAILLAVFLAKRALDAHAQKPEIIS</sequence>
<reference evidence="2" key="1">
    <citation type="journal article" date="2020" name="mSystems">
        <title>Genome- and Community-Level Interaction Insights into Carbon Utilization and Element Cycling Functions of Hydrothermarchaeota in Hydrothermal Sediment.</title>
        <authorList>
            <person name="Zhou Z."/>
            <person name="Liu Y."/>
            <person name="Xu W."/>
            <person name="Pan J."/>
            <person name="Luo Z.H."/>
            <person name="Li M."/>
        </authorList>
    </citation>
    <scope>NUCLEOTIDE SEQUENCE [LARGE SCALE GENOMIC DNA]</scope>
    <source>
        <strain evidence="2">HyVt-489</strain>
    </source>
</reference>
<dbReference type="EMBL" id="DRMN01000168">
    <property type="protein sequence ID" value="HFB54780.1"/>
    <property type="molecule type" value="Genomic_DNA"/>
</dbReference>
<gene>
    <name evidence="2" type="ORF">ENJ46_02560</name>
</gene>
<keyword evidence="1" id="KW-1133">Transmembrane helix</keyword>
<evidence type="ECO:0000256" key="1">
    <source>
        <dbReference type="SAM" id="Phobius"/>
    </source>
</evidence>
<keyword evidence="1" id="KW-0812">Transmembrane</keyword>
<feature type="transmembrane region" description="Helical" evidence="1">
    <location>
        <begin position="62"/>
        <end position="80"/>
    </location>
</feature>
<name>A0A7C3CB24_9PROT</name>
<feature type="non-terminal residue" evidence="2">
    <location>
        <position position="1"/>
    </location>
</feature>
<feature type="transmembrane region" description="Helical" evidence="1">
    <location>
        <begin position="6"/>
        <end position="28"/>
    </location>
</feature>